<dbReference type="Proteomes" id="UP000295217">
    <property type="component" value="Unassembled WGS sequence"/>
</dbReference>
<dbReference type="InterPro" id="IPR050857">
    <property type="entry name" value="D-2-hydroxyacid_DH"/>
</dbReference>
<evidence type="ECO:0000256" key="3">
    <source>
        <dbReference type="ARBA" id="ARBA00023027"/>
    </source>
</evidence>
<name>A0A4R5A3U6_9ACTN</name>
<evidence type="ECO:0000256" key="4">
    <source>
        <dbReference type="RuleBase" id="RU003719"/>
    </source>
</evidence>
<accession>A0A4R5A3U6</accession>
<dbReference type="SUPFAM" id="SSF52283">
    <property type="entry name" value="Formate/glycerate dehydrogenase catalytic domain-like"/>
    <property type="match status" value="1"/>
</dbReference>
<dbReference type="GO" id="GO:0016616">
    <property type="term" value="F:oxidoreductase activity, acting on the CH-OH group of donors, NAD or NADP as acceptor"/>
    <property type="evidence" value="ECO:0007669"/>
    <property type="project" value="InterPro"/>
</dbReference>
<dbReference type="PANTHER" id="PTHR42789:SF1">
    <property type="entry name" value="D-ISOMER SPECIFIC 2-HYDROXYACID DEHYDROGENASE FAMILY PROTEIN (AFU_ORTHOLOGUE AFUA_6G10090)"/>
    <property type="match status" value="1"/>
</dbReference>
<sequence length="330" mass="34807">MTTGIVAVAMSDDLRHRLISDRDWDRLAAVAEVRPVPDAAADPGAVDGADVCITGWDTPSLPFSWLVGGDRPVLVAHTGGSVRHLVPAAALDHGVRITQVAAVLAEAVAEFAVMSIIAGLRDAVSFATAMRAGESWAALAARPPGRLLRDQVVGIVGASRTGRATLRRLRPFGCHCLVYDPFIDDVEAAGLGAQRIDLPALLRAADVVSLHAPVLPETRGMIGAAEIDALRPGALVVNTARSALVDSDALLTAARAGRVRVMTDVFDTEPLPPDDPWRHCDGVVATPHIAALTAETLRDQGAVTVDEVLRFLAGKPLEHEMSRAAYDTYA</sequence>
<dbReference type="Pfam" id="PF02826">
    <property type="entry name" value="2-Hacid_dh_C"/>
    <property type="match status" value="1"/>
</dbReference>
<evidence type="ECO:0000259" key="5">
    <source>
        <dbReference type="Pfam" id="PF00389"/>
    </source>
</evidence>
<evidence type="ECO:0000256" key="2">
    <source>
        <dbReference type="ARBA" id="ARBA00023002"/>
    </source>
</evidence>
<reference evidence="7 8" key="1">
    <citation type="submission" date="2019-02" db="EMBL/GenBank/DDBJ databases">
        <title>Draft genome sequences of novel Actinobacteria.</title>
        <authorList>
            <person name="Sahin N."/>
            <person name="Ay H."/>
            <person name="Saygin H."/>
        </authorList>
    </citation>
    <scope>NUCLEOTIDE SEQUENCE [LARGE SCALE GENOMIC DNA]</scope>
    <source>
        <strain evidence="7 8">8K307</strain>
    </source>
</reference>
<dbReference type="SUPFAM" id="SSF51735">
    <property type="entry name" value="NAD(P)-binding Rossmann-fold domains"/>
    <property type="match status" value="1"/>
</dbReference>
<evidence type="ECO:0000259" key="6">
    <source>
        <dbReference type="Pfam" id="PF02826"/>
    </source>
</evidence>
<dbReference type="Gene3D" id="3.40.50.720">
    <property type="entry name" value="NAD(P)-binding Rossmann-like Domain"/>
    <property type="match status" value="2"/>
</dbReference>
<comment type="similarity">
    <text evidence="1 4">Belongs to the D-isomer specific 2-hydroxyacid dehydrogenase family.</text>
</comment>
<dbReference type="Pfam" id="PF00389">
    <property type="entry name" value="2-Hacid_dh"/>
    <property type="match status" value="1"/>
</dbReference>
<organism evidence="7 8">
    <name type="scientific">Jiangella aurantiaca</name>
    <dbReference type="NCBI Taxonomy" id="2530373"/>
    <lineage>
        <taxon>Bacteria</taxon>
        <taxon>Bacillati</taxon>
        <taxon>Actinomycetota</taxon>
        <taxon>Actinomycetes</taxon>
        <taxon>Jiangellales</taxon>
        <taxon>Jiangellaceae</taxon>
        <taxon>Jiangella</taxon>
    </lineage>
</organism>
<dbReference type="GO" id="GO:0051287">
    <property type="term" value="F:NAD binding"/>
    <property type="evidence" value="ECO:0007669"/>
    <property type="project" value="InterPro"/>
</dbReference>
<dbReference type="InterPro" id="IPR006140">
    <property type="entry name" value="D-isomer_DH_NAD-bd"/>
</dbReference>
<dbReference type="InterPro" id="IPR006139">
    <property type="entry name" value="D-isomer_2_OHA_DH_cat_dom"/>
</dbReference>
<dbReference type="InterPro" id="IPR029753">
    <property type="entry name" value="D-isomer_DH_CS"/>
</dbReference>
<dbReference type="PANTHER" id="PTHR42789">
    <property type="entry name" value="D-ISOMER SPECIFIC 2-HYDROXYACID DEHYDROGENASE FAMILY PROTEIN (AFU_ORTHOLOGUE AFUA_6G10090)"/>
    <property type="match status" value="1"/>
</dbReference>
<dbReference type="EMBL" id="SMLB01000038">
    <property type="protein sequence ID" value="TDD66511.1"/>
    <property type="molecule type" value="Genomic_DNA"/>
</dbReference>
<feature type="domain" description="D-isomer specific 2-hydroxyacid dehydrogenase NAD-binding" evidence="6">
    <location>
        <begin position="114"/>
        <end position="290"/>
    </location>
</feature>
<dbReference type="AlphaFoldDB" id="A0A4R5A3U6"/>
<comment type="caution">
    <text evidence="7">The sequence shown here is derived from an EMBL/GenBank/DDBJ whole genome shotgun (WGS) entry which is preliminary data.</text>
</comment>
<keyword evidence="2 4" id="KW-0560">Oxidoreductase</keyword>
<dbReference type="CDD" id="cd12167">
    <property type="entry name" value="2-Hacid_dh_8"/>
    <property type="match status" value="1"/>
</dbReference>
<keyword evidence="3" id="KW-0520">NAD</keyword>
<gene>
    <name evidence="7" type="ORF">E1262_21760</name>
</gene>
<dbReference type="PROSITE" id="PS00670">
    <property type="entry name" value="D_2_HYDROXYACID_DH_2"/>
    <property type="match status" value="1"/>
</dbReference>
<keyword evidence="8" id="KW-1185">Reference proteome</keyword>
<dbReference type="RefSeq" id="WP_132105497.1">
    <property type="nucleotide sequence ID" value="NZ_SMLB01000038.1"/>
</dbReference>
<dbReference type="InterPro" id="IPR036291">
    <property type="entry name" value="NAD(P)-bd_dom_sf"/>
</dbReference>
<protein>
    <submittedName>
        <fullName evidence="7">Hydroxyacid dehydrogenase</fullName>
    </submittedName>
</protein>
<evidence type="ECO:0000256" key="1">
    <source>
        <dbReference type="ARBA" id="ARBA00005854"/>
    </source>
</evidence>
<proteinExistence type="inferred from homology"/>
<evidence type="ECO:0000313" key="7">
    <source>
        <dbReference type="EMBL" id="TDD66511.1"/>
    </source>
</evidence>
<dbReference type="OrthoDB" id="117809at2"/>
<feature type="domain" description="D-isomer specific 2-hydroxyacid dehydrogenase catalytic" evidence="5">
    <location>
        <begin position="88"/>
        <end position="320"/>
    </location>
</feature>
<evidence type="ECO:0000313" key="8">
    <source>
        <dbReference type="Proteomes" id="UP000295217"/>
    </source>
</evidence>